<sequence length="696" mass="77429">MGETGLVRFPGNLDPRAEEFRPRNPINNQTQITLFRPPQVYYPYASPIPPYSSNDVQVAPFCDVGGGYAQYSTHLAYVSAAACPPLPPPSTAPTRTLVLSSVPSDVSESIVRRDLEVFGEVRGVQMERVVEGIVTVHFYDLRHAEMALKEIQEQHMQQRSRLKNPYCGSVVQNNSPFCDQGESLMCSYRPLPPPARGLVAGVPVWAQFIVPACNAVPDGNNQGTIVVFNLDYGVSSSTLKEIFQAFGPVKELRETPMKKHQRFIEFYDIRDAAKALKEMNGKEIYGKPVVIEFSRPGGHSKRFFNANAAISPTPYTNNSSIIKSTRQTRNSDYQPPPALPSSFSTRSPSYFPRSFFSQTHYLKKKSPSNSIKGNPNNNVNNSYKSSPIEVSVASLSLAGAAANAIEDINPRRNAKKSQSNQSMGSTKQQQVKTRSRPWKGRQVKKFDARFLISEDAMVESNFKDSRTTVMIKNIPNKYSQKLLLNMLDNHCIHCNEQIAEGDDQPLSSYDFVYLPIDFNNKCNVGYGFVNMTSPEATWRLYKAFHLQNWEVFNSRKICEVTYARVQGLEALKEHFKNSKFPSEMDHYLPVVFSPPRDGRQLTEPLPIVGHNKQAIDIAGHSLTNSDANPTDDDDDDHDGNEFDGSDTLDNSNANANDDSDYADQNHFLIGGSCSSSPSGGDLVDDDRDSSSAVLVA</sequence>
<organism evidence="1 2">
    <name type="scientific">Melia azedarach</name>
    <name type="common">Chinaberry tree</name>
    <dbReference type="NCBI Taxonomy" id="155640"/>
    <lineage>
        <taxon>Eukaryota</taxon>
        <taxon>Viridiplantae</taxon>
        <taxon>Streptophyta</taxon>
        <taxon>Embryophyta</taxon>
        <taxon>Tracheophyta</taxon>
        <taxon>Spermatophyta</taxon>
        <taxon>Magnoliopsida</taxon>
        <taxon>eudicotyledons</taxon>
        <taxon>Gunneridae</taxon>
        <taxon>Pentapetalae</taxon>
        <taxon>rosids</taxon>
        <taxon>malvids</taxon>
        <taxon>Sapindales</taxon>
        <taxon>Meliaceae</taxon>
        <taxon>Melia</taxon>
    </lineage>
</organism>
<name>A0ACC1XHP5_MELAZ</name>
<gene>
    <name evidence="1" type="ORF">OWV82_017059</name>
</gene>
<evidence type="ECO:0000313" key="2">
    <source>
        <dbReference type="Proteomes" id="UP001164539"/>
    </source>
</evidence>
<reference evidence="1 2" key="1">
    <citation type="journal article" date="2023" name="Science">
        <title>Complex scaffold remodeling in plant triterpene biosynthesis.</title>
        <authorList>
            <person name="De La Pena R."/>
            <person name="Hodgson H."/>
            <person name="Liu J.C."/>
            <person name="Stephenson M.J."/>
            <person name="Martin A.C."/>
            <person name="Owen C."/>
            <person name="Harkess A."/>
            <person name="Leebens-Mack J."/>
            <person name="Jimenez L.E."/>
            <person name="Osbourn A."/>
            <person name="Sattely E.S."/>
        </authorList>
    </citation>
    <scope>NUCLEOTIDE SEQUENCE [LARGE SCALE GENOMIC DNA]</scope>
    <source>
        <strain evidence="2">cv. JPN11</strain>
        <tissue evidence="1">Leaf</tissue>
    </source>
</reference>
<protein>
    <submittedName>
        <fullName evidence="1">Protein terminal ear1</fullName>
    </submittedName>
</protein>
<evidence type="ECO:0000313" key="1">
    <source>
        <dbReference type="EMBL" id="KAJ4710962.1"/>
    </source>
</evidence>
<proteinExistence type="predicted"/>
<comment type="caution">
    <text evidence="1">The sequence shown here is derived from an EMBL/GenBank/DDBJ whole genome shotgun (WGS) entry which is preliminary data.</text>
</comment>
<keyword evidence="2" id="KW-1185">Reference proteome</keyword>
<dbReference type="EMBL" id="CM051402">
    <property type="protein sequence ID" value="KAJ4710962.1"/>
    <property type="molecule type" value="Genomic_DNA"/>
</dbReference>
<dbReference type="Proteomes" id="UP001164539">
    <property type="component" value="Chromosome 9"/>
</dbReference>
<accession>A0ACC1XHP5</accession>